<keyword evidence="11 21" id="KW-0762">Sugar transport</keyword>
<evidence type="ECO:0000256" key="11">
    <source>
        <dbReference type="ARBA" id="ARBA00022597"/>
    </source>
</evidence>
<evidence type="ECO:0000256" key="9">
    <source>
        <dbReference type="ARBA" id="ARBA00022490"/>
    </source>
</evidence>
<organism evidence="21 22">
    <name type="scientific">Enorma phocaeensis</name>
    <dbReference type="NCBI Taxonomy" id="1871019"/>
    <lineage>
        <taxon>Bacteria</taxon>
        <taxon>Bacillati</taxon>
        <taxon>Actinomycetota</taxon>
        <taxon>Coriobacteriia</taxon>
        <taxon>Coriobacteriales</taxon>
        <taxon>Coriobacteriaceae</taxon>
        <taxon>Enorma</taxon>
    </lineage>
</organism>
<dbReference type="Gene3D" id="3.40.50.510">
    <property type="entry name" value="Phosphotransferase system, mannose-type IIA component"/>
    <property type="match status" value="1"/>
</dbReference>
<name>A0ABT7V6B2_9ACTN</name>
<evidence type="ECO:0000256" key="16">
    <source>
        <dbReference type="ARBA" id="ARBA00023757"/>
    </source>
</evidence>
<evidence type="ECO:0000259" key="19">
    <source>
        <dbReference type="PROSITE" id="PS51096"/>
    </source>
</evidence>
<dbReference type="Gene3D" id="3.40.35.10">
    <property type="entry name" value="Phosphotransferase system, sorbose subfamily IIB component"/>
    <property type="match status" value="1"/>
</dbReference>
<keyword evidence="13" id="KW-0598">Phosphotransferase system</keyword>
<protein>
    <recommendedName>
        <fullName evidence="6">PTS system mannose-specific EIIAB component</fullName>
        <ecNumber evidence="5">2.7.1.191</ecNumber>
    </recommendedName>
    <alternativeName>
        <fullName evidence="18">EIIAB-Man</fullName>
    </alternativeName>
    <alternativeName>
        <fullName evidence="17">EIII-Man</fullName>
    </alternativeName>
</protein>
<evidence type="ECO:0000259" key="20">
    <source>
        <dbReference type="PROSITE" id="PS51101"/>
    </source>
</evidence>
<dbReference type="InterPro" id="IPR004720">
    <property type="entry name" value="PTS_IIB_sorbose-sp"/>
</dbReference>
<dbReference type="PROSITE" id="PS51096">
    <property type="entry name" value="PTS_EIIA_TYPE_4"/>
    <property type="match status" value="1"/>
</dbReference>
<comment type="catalytic activity">
    <reaction evidence="1">
        <text>D-mannose(out) + N(pros)-phospho-L-histidyl-[protein] = D-mannose 6-phosphate(in) + L-histidyl-[protein]</text>
        <dbReference type="Rhea" id="RHEA:49232"/>
        <dbReference type="Rhea" id="RHEA-COMP:9745"/>
        <dbReference type="Rhea" id="RHEA-COMP:9746"/>
        <dbReference type="ChEBI" id="CHEBI:4208"/>
        <dbReference type="ChEBI" id="CHEBI:29979"/>
        <dbReference type="ChEBI" id="CHEBI:58735"/>
        <dbReference type="ChEBI" id="CHEBI:64837"/>
        <dbReference type="EC" id="2.7.1.191"/>
    </reaction>
</comment>
<evidence type="ECO:0000313" key="22">
    <source>
        <dbReference type="Proteomes" id="UP001529421"/>
    </source>
</evidence>
<evidence type="ECO:0000256" key="3">
    <source>
        <dbReference type="ARBA" id="ARBA00004496"/>
    </source>
</evidence>
<dbReference type="SUPFAM" id="SSF52728">
    <property type="entry name" value="PTS IIb component"/>
    <property type="match status" value="1"/>
</dbReference>
<sequence length="330" mass="35117">MVGIVLASHGDLAAGIKQTASMVFGDQPDVVSVSLQPSMGPDDLRAEIEKEVATLSDPEQVLFLVDLWGGTPFNQINGLLDSHPTWVAVTGMNLPMVITAYTLRMNPDATAHEIAAGLITESRDGVRVKPEDLEPKTEKAVVEAPVAPAGAIPEGTVLGDGHIKFVLVRVDTRLLHGQVATTWTKMTGPDRIIVVSDAVAHDELRKTMIQQAAPPGVKAHVVPIQKMIDVAKDPRFGATKAMLLFETPQDLLKCIEGGVDIKKVNLGSMAHSVGKVVVTNAIAMDQADVDCLEALAAKGIEFDVRKVPADSPESFDGMMKKAKSELAAQA</sequence>
<dbReference type="Pfam" id="PF03830">
    <property type="entry name" value="PTSIIB_sorb"/>
    <property type="match status" value="1"/>
</dbReference>
<dbReference type="EC" id="2.7.1.191" evidence="5"/>
<keyword evidence="8" id="KW-1003">Cell membrane</keyword>
<evidence type="ECO:0000256" key="1">
    <source>
        <dbReference type="ARBA" id="ARBA00000514"/>
    </source>
</evidence>
<dbReference type="Proteomes" id="UP001529421">
    <property type="component" value="Unassembled WGS sequence"/>
</dbReference>
<feature type="domain" description="PTS EIIB type-4" evidence="20">
    <location>
        <begin position="161"/>
        <end position="326"/>
    </location>
</feature>
<dbReference type="PANTHER" id="PTHR33799">
    <property type="entry name" value="PTS PERMEASE-RELATED-RELATED"/>
    <property type="match status" value="1"/>
</dbReference>
<reference evidence="22" key="1">
    <citation type="submission" date="2023-06" db="EMBL/GenBank/DDBJ databases">
        <title>Identification and characterization of horizontal gene transfer across gut microbiota members of farm animals based on homology search.</title>
        <authorList>
            <person name="Zeman M."/>
            <person name="Kubasova T."/>
            <person name="Jahodarova E."/>
            <person name="Nykrynova M."/>
            <person name="Rychlik I."/>
        </authorList>
    </citation>
    <scope>NUCLEOTIDE SEQUENCE [LARGE SCALE GENOMIC DNA]</scope>
    <source>
        <strain evidence="22">154_Feed</strain>
    </source>
</reference>
<comment type="caution">
    <text evidence="21">The sequence shown here is derived from an EMBL/GenBank/DDBJ whole genome shotgun (WGS) entry which is preliminary data.</text>
</comment>
<dbReference type="CDD" id="cd00001">
    <property type="entry name" value="PTS_IIB_man"/>
    <property type="match status" value="1"/>
</dbReference>
<proteinExistence type="predicted"/>
<dbReference type="PANTHER" id="PTHR33799:SF1">
    <property type="entry name" value="PTS SYSTEM MANNOSE-SPECIFIC EIIAB COMPONENT-RELATED"/>
    <property type="match status" value="1"/>
</dbReference>
<keyword evidence="22" id="KW-1185">Reference proteome</keyword>
<evidence type="ECO:0000256" key="4">
    <source>
        <dbReference type="ARBA" id="ARBA00011738"/>
    </source>
</evidence>
<evidence type="ECO:0000256" key="12">
    <source>
        <dbReference type="ARBA" id="ARBA00022679"/>
    </source>
</evidence>
<evidence type="ECO:0000256" key="2">
    <source>
        <dbReference type="ARBA" id="ARBA00004236"/>
    </source>
</evidence>
<accession>A0ABT7V6B2</accession>
<keyword evidence="12" id="KW-0808">Transferase</keyword>
<dbReference type="Pfam" id="PF03610">
    <property type="entry name" value="EIIA-man"/>
    <property type="match status" value="1"/>
</dbReference>
<dbReference type="InterPro" id="IPR036667">
    <property type="entry name" value="PTS_IIB_sorbose-sp_sf"/>
</dbReference>
<dbReference type="InterPro" id="IPR036662">
    <property type="entry name" value="PTS_EIIA_man-typ_sf"/>
</dbReference>
<dbReference type="InterPro" id="IPR051471">
    <property type="entry name" value="Bacterial_PTS_sugar_comp"/>
</dbReference>
<evidence type="ECO:0000256" key="8">
    <source>
        <dbReference type="ARBA" id="ARBA00022475"/>
    </source>
</evidence>
<evidence type="ECO:0000256" key="18">
    <source>
        <dbReference type="ARBA" id="ARBA00032197"/>
    </source>
</evidence>
<dbReference type="InterPro" id="IPR004701">
    <property type="entry name" value="PTS_EIIA_man-typ"/>
</dbReference>
<comment type="function">
    <text evidence="16">The phosphoenolpyruvate-dependent sugar phosphotransferase system (sugar PTS), a major carbohydrate active transport system, catalyzes the phosphorylation of incoming sugar substrates concomitantly with their translocation across the cell membrane. The enzyme II ManXYZ PTS system is involved in mannose transport.</text>
</comment>
<evidence type="ECO:0000256" key="10">
    <source>
        <dbReference type="ARBA" id="ARBA00022553"/>
    </source>
</evidence>
<evidence type="ECO:0000256" key="15">
    <source>
        <dbReference type="ARBA" id="ARBA00023136"/>
    </source>
</evidence>
<keyword evidence="7" id="KW-0813">Transport</keyword>
<gene>
    <name evidence="21" type="ORF">QUW28_00725</name>
</gene>
<evidence type="ECO:0000256" key="7">
    <source>
        <dbReference type="ARBA" id="ARBA00022448"/>
    </source>
</evidence>
<keyword evidence="9" id="KW-0963">Cytoplasm</keyword>
<dbReference type="PROSITE" id="PS51101">
    <property type="entry name" value="PTS_EIIB_TYPE_4"/>
    <property type="match status" value="1"/>
</dbReference>
<keyword evidence="10" id="KW-0597">Phosphoprotein</keyword>
<keyword evidence="14" id="KW-0418">Kinase</keyword>
<dbReference type="SUPFAM" id="SSF53062">
    <property type="entry name" value="PTS system fructose IIA component-like"/>
    <property type="match status" value="1"/>
</dbReference>
<dbReference type="CDD" id="cd00006">
    <property type="entry name" value="PTS_IIA_man"/>
    <property type="match status" value="1"/>
</dbReference>
<dbReference type="RefSeq" id="WP_204671353.1">
    <property type="nucleotide sequence ID" value="NZ_JACJKQ010000001.1"/>
</dbReference>
<dbReference type="EMBL" id="JAUDDZ010000001">
    <property type="protein sequence ID" value="MDM8274027.1"/>
    <property type="molecule type" value="Genomic_DNA"/>
</dbReference>
<evidence type="ECO:0000256" key="14">
    <source>
        <dbReference type="ARBA" id="ARBA00022777"/>
    </source>
</evidence>
<evidence type="ECO:0000256" key="17">
    <source>
        <dbReference type="ARBA" id="ARBA00030229"/>
    </source>
</evidence>
<comment type="subunit">
    <text evidence="4">Homodimer.</text>
</comment>
<dbReference type="InterPro" id="IPR033887">
    <property type="entry name" value="PTS_IIA_man"/>
</dbReference>
<feature type="domain" description="PTS EIIA type-4" evidence="19">
    <location>
        <begin position="1"/>
        <end position="126"/>
    </location>
</feature>
<evidence type="ECO:0000256" key="5">
    <source>
        <dbReference type="ARBA" id="ARBA00011929"/>
    </source>
</evidence>
<keyword evidence="15" id="KW-0472">Membrane</keyword>
<comment type="subcellular location">
    <subcellularLocation>
        <location evidence="2">Cell membrane</location>
    </subcellularLocation>
    <subcellularLocation>
        <location evidence="3">Cytoplasm</location>
    </subcellularLocation>
</comment>
<evidence type="ECO:0000256" key="13">
    <source>
        <dbReference type="ARBA" id="ARBA00022683"/>
    </source>
</evidence>
<evidence type="ECO:0000313" key="21">
    <source>
        <dbReference type="EMBL" id="MDM8274027.1"/>
    </source>
</evidence>
<evidence type="ECO:0000256" key="6">
    <source>
        <dbReference type="ARBA" id="ARBA00021685"/>
    </source>
</evidence>